<keyword evidence="3" id="KW-0677">Repeat</keyword>
<dbReference type="Proteomes" id="UP000274131">
    <property type="component" value="Unassembled WGS sequence"/>
</dbReference>
<gene>
    <name evidence="8" type="ORF">EVEC_LOCUS4162</name>
</gene>
<evidence type="ECO:0000313" key="8">
    <source>
        <dbReference type="EMBL" id="VDD89411.1"/>
    </source>
</evidence>
<name>A0A0N4V343_ENTVE</name>
<dbReference type="InterPro" id="IPR013783">
    <property type="entry name" value="Ig-like_fold"/>
</dbReference>
<feature type="region of interest" description="Disordered" evidence="5">
    <location>
        <begin position="646"/>
        <end position="666"/>
    </location>
</feature>
<keyword evidence="6" id="KW-1133">Transmembrane helix</keyword>
<dbReference type="InterPro" id="IPR003591">
    <property type="entry name" value="Leu-rich_rpt_typical-subtyp"/>
</dbReference>
<feature type="transmembrane region" description="Helical" evidence="6">
    <location>
        <begin position="507"/>
        <end position="536"/>
    </location>
</feature>
<keyword evidence="9" id="KW-1185">Reference proteome</keyword>
<dbReference type="SUPFAM" id="SSF48726">
    <property type="entry name" value="Immunoglobulin"/>
    <property type="match status" value="1"/>
</dbReference>
<reference evidence="10" key="1">
    <citation type="submission" date="2017-02" db="UniProtKB">
        <authorList>
            <consortium name="WormBaseParasite"/>
        </authorList>
    </citation>
    <scope>IDENTIFICATION</scope>
</reference>
<keyword evidence="1" id="KW-0433">Leucine-rich repeat</keyword>
<dbReference type="AlphaFoldDB" id="A0A0N4V343"/>
<keyword evidence="2" id="KW-0732">Signal</keyword>
<sequence>MTADLSYNTFVIFPNVETLDLRWNKLHSINAETFNLHRLRRLLLAHNNVTVISITVLVENVFRFLPSLEFVDLSFNNLAIVHSSSFAQALRLGEINLSFNHISKFEYNSFSPLFQLKILDLSYNNIVNIAGGDLRQLVDLRKLNLSGNPISVIQSTSFLVSSLEELIVSKCRKLKVVDSHAFAQMINLQYIDLSESDKLEYFAPSALPINETIRRLDLHNTALKVLSRNVLESAEQISMHNISFQCGCLYGLTGLIRQKVQNPGSVTCITARGNRERIDRLSALEICDMTPILPFGNSLSVTVGNSLDIYCIPKLPADEVSWVFPNATGNPRKVFKGHEMEEFRKSSNPSYYLFQSPFYGSKFYKPRIAVHQEKLRFEVVTVEDSGIYKCAVKRDQNIVEQSIKVNVVKPLISLRAGPYYITVAWNASLDIKAKDRVFYFLSASSSFSLSNKMIQLSLYNPWYSYNIVRLKPNTNYTICLSYALRDNYREMLLFKSCTITSTSRNPAIFGSIGIVFLTLLLTSSFIFCFITCLNFVQFRINISQNEKHSCTSGVTLVTVDQFVSCEFSWLLASVSVLGVLCPELQTRVALAEATSFGGMRRKISRIPLRRRCRSLLKRSLTTGGLSKNASGSAQEELGYRLSTIHSSPNQVRSDGNELNTAEDLNL</sequence>
<evidence type="ECO:0000313" key="10">
    <source>
        <dbReference type="WBParaSite" id="EVEC_0000445401-mRNA-1"/>
    </source>
</evidence>
<dbReference type="InterPro" id="IPR007110">
    <property type="entry name" value="Ig-like_dom"/>
</dbReference>
<dbReference type="OrthoDB" id="676979at2759"/>
<reference evidence="8 9" key="2">
    <citation type="submission" date="2018-10" db="EMBL/GenBank/DDBJ databases">
        <authorList>
            <consortium name="Pathogen Informatics"/>
        </authorList>
    </citation>
    <scope>NUCLEOTIDE SEQUENCE [LARGE SCALE GENOMIC DNA]</scope>
</reference>
<dbReference type="PROSITE" id="PS50835">
    <property type="entry name" value="IG_LIKE"/>
    <property type="match status" value="1"/>
</dbReference>
<dbReference type="PANTHER" id="PTHR24366:SF96">
    <property type="entry name" value="LEUCINE RICH REPEAT CONTAINING 53"/>
    <property type="match status" value="1"/>
</dbReference>
<dbReference type="SUPFAM" id="SSF52058">
    <property type="entry name" value="L domain-like"/>
    <property type="match status" value="1"/>
</dbReference>
<organism evidence="10">
    <name type="scientific">Enterobius vermicularis</name>
    <name type="common">Human pinworm</name>
    <dbReference type="NCBI Taxonomy" id="51028"/>
    <lineage>
        <taxon>Eukaryota</taxon>
        <taxon>Metazoa</taxon>
        <taxon>Ecdysozoa</taxon>
        <taxon>Nematoda</taxon>
        <taxon>Chromadorea</taxon>
        <taxon>Rhabditida</taxon>
        <taxon>Spirurina</taxon>
        <taxon>Oxyuridomorpha</taxon>
        <taxon>Oxyuroidea</taxon>
        <taxon>Oxyuridae</taxon>
        <taxon>Enterobius</taxon>
    </lineage>
</organism>
<evidence type="ECO:0000313" key="9">
    <source>
        <dbReference type="Proteomes" id="UP000274131"/>
    </source>
</evidence>
<evidence type="ECO:0000256" key="2">
    <source>
        <dbReference type="ARBA" id="ARBA00022729"/>
    </source>
</evidence>
<dbReference type="InterPro" id="IPR001611">
    <property type="entry name" value="Leu-rich_rpt"/>
</dbReference>
<proteinExistence type="predicted"/>
<dbReference type="PROSITE" id="PS51450">
    <property type="entry name" value="LRR"/>
    <property type="match status" value="2"/>
</dbReference>
<dbReference type="PANTHER" id="PTHR24366">
    <property type="entry name" value="IG(IMMUNOGLOBULIN) AND LRR(LEUCINE RICH REPEAT) DOMAINS"/>
    <property type="match status" value="1"/>
</dbReference>
<keyword evidence="6" id="KW-0472">Membrane</keyword>
<dbReference type="EMBL" id="UXUI01007780">
    <property type="protein sequence ID" value="VDD89411.1"/>
    <property type="molecule type" value="Genomic_DNA"/>
</dbReference>
<protein>
    <submittedName>
        <fullName evidence="10">Ig-like domain-containing protein</fullName>
    </submittedName>
</protein>
<dbReference type="SMART" id="SM00369">
    <property type="entry name" value="LRR_TYP"/>
    <property type="match status" value="4"/>
</dbReference>
<dbReference type="InterPro" id="IPR003599">
    <property type="entry name" value="Ig_sub"/>
</dbReference>
<evidence type="ECO:0000259" key="7">
    <source>
        <dbReference type="PROSITE" id="PS50835"/>
    </source>
</evidence>
<dbReference type="SMART" id="SM00409">
    <property type="entry name" value="IG"/>
    <property type="match status" value="1"/>
</dbReference>
<dbReference type="Gene3D" id="3.80.10.10">
    <property type="entry name" value="Ribonuclease Inhibitor"/>
    <property type="match status" value="2"/>
</dbReference>
<keyword evidence="4" id="KW-1015">Disulfide bond</keyword>
<dbReference type="InterPro" id="IPR032675">
    <property type="entry name" value="LRR_dom_sf"/>
</dbReference>
<dbReference type="InterPro" id="IPR036179">
    <property type="entry name" value="Ig-like_dom_sf"/>
</dbReference>
<feature type="domain" description="Ig-like" evidence="7">
    <location>
        <begin position="291"/>
        <end position="406"/>
    </location>
</feature>
<evidence type="ECO:0000256" key="4">
    <source>
        <dbReference type="ARBA" id="ARBA00023157"/>
    </source>
</evidence>
<dbReference type="STRING" id="51028.A0A0N4V343"/>
<accession>A0A0N4V343</accession>
<feature type="compositionally biased region" description="Polar residues" evidence="5">
    <location>
        <begin position="646"/>
        <end position="659"/>
    </location>
</feature>
<dbReference type="Pfam" id="PF13855">
    <property type="entry name" value="LRR_8"/>
    <property type="match status" value="2"/>
</dbReference>
<evidence type="ECO:0000256" key="3">
    <source>
        <dbReference type="ARBA" id="ARBA00022737"/>
    </source>
</evidence>
<keyword evidence="6" id="KW-0812">Transmembrane</keyword>
<dbReference type="WBParaSite" id="EVEC_0000445401-mRNA-1">
    <property type="protein sequence ID" value="EVEC_0000445401-mRNA-1"/>
    <property type="gene ID" value="EVEC_0000445401"/>
</dbReference>
<evidence type="ECO:0000256" key="6">
    <source>
        <dbReference type="SAM" id="Phobius"/>
    </source>
</evidence>
<evidence type="ECO:0000256" key="5">
    <source>
        <dbReference type="SAM" id="MobiDB-lite"/>
    </source>
</evidence>
<evidence type="ECO:0000256" key="1">
    <source>
        <dbReference type="ARBA" id="ARBA00022614"/>
    </source>
</evidence>
<dbReference type="Gene3D" id="2.60.40.10">
    <property type="entry name" value="Immunoglobulins"/>
    <property type="match status" value="1"/>
</dbReference>